<feature type="transmembrane region" description="Helical" evidence="8">
    <location>
        <begin position="295"/>
        <end position="313"/>
    </location>
</feature>
<evidence type="ECO:0000256" key="4">
    <source>
        <dbReference type="ARBA" id="ARBA00022692"/>
    </source>
</evidence>
<comment type="caution">
    <text evidence="9">The sequence shown here is derived from an EMBL/GenBank/DDBJ whole genome shotgun (WGS) entry which is preliminary data.</text>
</comment>
<feature type="transmembrane region" description="Helical" evidence="8">
    <location>
        <begin position="242"/>
        <end position="260"/>
    </location>
</feature>
<feature type="transmembrane region" description="Helical" evidence="8">
    <location>
        <begin position="267"/>
        <end position="289"/>
    </location>
</feature>
<feature type="transmembrane region" description="Helical" evidence="8">
    <location>
        <begin position="209"/>
        <end position="230"/>
    </location>
</feature>
<evidence type="ECO:0000256" key="6">
    <source>
        <dbReference type="ARBA" id="ARBA00022989"/>
    </source>
</evidence>
<dbReference type="AlphaFoldDB" id="A0A9P1CPM7"/>
<dbReference type="EMBL" id="CAMXCT030001900">
    <property type="protein sequence ID" value="CAL4781328.1"/>
    <property type="molecule type" value="Genomic_DNA"/>
</dbReference>
<feature type="transmembrane region" description="Helical" evidence="8">
    <location>
        <begin position="333"/>
        <end position="353"/>
    </location>
</feature>
<keyword evidence="11" id="KW-1185">Reference proteome</keyword>
<proteinExistence type="inferred from homology"/>
<comment type="similarity">
    <text evidence="2">Belongs to the SPCS2 family.</text>
</comment>
<evidence type="ECO:0000313" key="10">
    <source>
        <dbReference type="EMBL" id="CAL4781328.1"/>
    </source>
</evidence>
<evidence type="ECO:0000256" key="2">
    <source>
        <dbReference type="ARBA" id="ARBA00007324"/>
    </source>
</evidence>
<feature type="transmembrane region" description="Helical" evidence="8">
    <location>
        <begin position="452"/>
        <end position="475"/>
    </location>
</feature>
<feature type="transmembrane region" description="Helical" evidence="8">
    <location>
        <begin position="33"/>
        <end position="50"/>
    </location>
</feature>
<dbReference type="EMBL" id="CAMXCT010001900">
    <property type="protein sequence ID" value="CAI3994016.1"/>
    <property type="molecule type" value="Genomic_DNA"/>
</dbReference>
<reference evidence="9" key="1">
    <citation type="submission" date="2022-10" db="EMBL/GenBank/DDBJ databases">
        <authorList>
            <person name="Chen Y."/>
            <person name="Dougan E. K."/>
            <person name="Chan C."/>
            <person name="Rhodes N."/>
            <person name="Thang M."/>
        </authorList>
    </citation>
    <scope>NUCLEOTIDE SEQUENCE</scope>
</reference>
<reference evidence="10 11" key="2">
    <citation type="submission" date="2024-05" db="EMBL/GenBank/DDBJ databases">
        <authorList>
            <person name="Chen Y."/>
            <person name="Shah S."/>
            <person name="Dougan E. K."/>
            <person name="Thang M."/>
            <person name="Chan C."/>
        </authorList>
    </citation>
    <scope>NUCLEOTIDE SEQUENCE [LARGE SCALE GENOMIC DNA]</scope>
</reference>
<dbReference type="GO" id="GO:0022857">
    <property type="term" value="F:transmembrane transporter activity"/>
    <property type="evidence" value="ECO:0007669"/>
    <property type="project" value="InterPro"/>
</dbReference>
<feature type="transmembrane region" description="Helical" evidence="8">
    <location>
        <begin position="62"/>
        <end position="81"/>
    </location>
</feature>
<dbReference type="Proteomes" id="UP001152797">
    <property type="component" value="Unassembled WGS sequence"/>
</dbReference>
<dbReference type="GO" id="GO:0005787">
    <property type="term" value="C:signal peptidase complex"/>
    <property type="evidence" value="ECO:0007669"/>
    <property type="project" value="InterPro"/>
</dbReference>
<protein>
    <recommendedName>
        <fullName evidence="3">Signal peptidase complex subunit 2</fullName>
    </recommendedName>
</protein>
<evidence type="ECO:0000256" key="8">
    <source>
        <dbReference type="SAM" id="Phobius"/>
    </source>
</evidence>
<dbReference type="PANTHER" id="PTHR23507:SF1">
    <property type="entry name" value="FI18259P1-RELATED"/>
    <property type="match status" value="1"/>
</dbReference>
<keyword evidence="7 8" id="KW-0472">Membrane</keyword>
<dbReference type="EMBL" id="CAMXCT020001900">
    <property type="protein sequence ID" value="CAL1147391.1"/>
    <property type="molecule type" value="Genomic_DNA"/>
</dbReference>
<accession>A0A9P1CPM7</accession>
<evidence type="ECO:0000313" key="11">
    <source>
        <dbReference type="Proteomes" id="UP001152797"/>
    </source>
</evidence>
<evidence type="ECO:0000256" key="1">
    <source>
        <dbReference type="ARBA" id="ARBA00004477"/>
    </source>
</evidence>
<feature type="transmembrane region" description="Helical" evidence="8">
    <location>
        <begin position="373"/>
        <end position="392"/>
    </location>
</feature>
<dbReference type="GO" id="GO:0006465">
    <property type="term" value="P:signal peptide processing"/>
    <property type="evidence" value="ECO:0007669"/>
    <property type="project" value="InterPro"/>
</dbReference>
<keyword evidence="4 8" id="KW-0812">Transmembrane</keyword>
<gene>
    <name evidence="9" type="ORF">C1SCF055_LOCUS20700</name>
</gene>
<dbReference type="OrthoDB" id="676979at2759"/>
<keyword evidence="5" id="KW-0256">Endoplasmic reticulum</keyword>
<dbReference type="CDD" id="cd06174">
    <property type="entry name" value="MFS"/>
    <property type="match status" value="1"/>
</dbReference>
<keyword evidence="6 8" id="KW-1133">Transmembrane helix</keyword>
<dbReference type="InterPro" id="IPR009582">
    <property type="entry name" value="Spc2/SPCS2"/>
</dbReference>
<dbReference type="InterPro" id="IPR036259">
    <property type="entry name" value="MFS_trans_sf"/>
</dbReference>
<sequence length="596" mass="65763">MASINGGKDVCCGPAFDAIACKTSMSLATRATSVFQVVGGIASILTIPMIGRAADIYGRKPLFVLTFLCSEVPALALVGVTHFNFSVYVYFATSMLLQMVPALSLFLLWINDCTAPEDRIKISARFEAFKSMEGIFVPLMVKVINGELTVSLIAYLRLLEMMIALCCLKESFQPRSTRARHALSQTWKAVKDVWRDVPRLCSFKATRSIFLLGFFATGTGLATISILFPFCKARFGVSRQTFSLLLIIQTASNAVVQFCITPRLKRWGLRCIFATGLACGAANLLAFMLSPSFSVLLGLATVAGFGSMGGPAFQTLMMDFVDSAATSETERGALLATLLALQNLFVVLMPPLYQAIFSVFVSPSMYGGRLMALPMAFGVFCQFVCILVLLRLSPEFGSSSRVLCNVSVNDMELPEVDEKKAGNLYSKTDLLKAVSEFFNDALPRMGFQEDHFWTNIRIMLCIICCSFGCYAQFVLKFPKDRIYIGVCVAGYFLFSAMVALIDMFVIKTSVMCLKVGGETVFVDVTMLPFSQDMEIGLRKRIGPKKKAEVSYKTSVGRYFDSDGYLGQEEILAEFSKLVKKFEKEHSKEAAEKKKEK</sequence>
<evidence type="ECO:0000256" key="5">
    <source>
        <dbReference type="ARBA" id="ARBA00022824"/>
    </source>
</evidence>
<evidence type="ECO:0000256" key="7">
    <source>
        <dbReference type="ARBA" id="ARBA00023136"/>
    </source>
</evidence>
<dbReference type="SUPFAM" id="SSF103473">
    <property type="entry name" value="MFS general substrate transporter"/>
    <property type="match status" value="1"/>
</dbReference>
<evidence type="ECO:0000256" key="3">
    <source>
        <dbReference type="ARBA" id="ARBA00017057"/>
    </source>
</evidence>
<evidence type="ECO:0000313" key="9">
    <source>
        <dbReference type="EMBL" id="CAI3994016.1"/>
    </source>
</evidence>
<organism evidence="9">
    <name type="scientific">Cladocopium goreaui</name>
    <dbReference type="NCBI Taxonomy" id="2562237"/>
    <lineage>
        <taxon>Eukaryota</taxon>
        <taxon>Sar</taxon>
        <taxon>Alveolata</taxon>
        <taxon>Dinophyceae</taxon>
        <taxon>Suessiales</taxon>
        <taxon>Symbiodiniaceae</taxon>
        <taxon>Cladocopium</taxon>
    </lineage>
</organism>
<dbReference type="Pfam" id="PF06703">
    <property type="entry name" value="SPC25"/>
    <property type="match status" value="1"/>
</dbReference>
<comment type="subcellular location">
    <subcellularLocation>
        <location evidence="1">Endoplasmic reticulum membrane</location>
        <topology evidence="1">Multi-pass membrane protein</topology>
    </subcellularLocation>
</comment>
<dbReference type="PANTHER" id="PTHR23507">
    <property type="entry name" value="ZGC:174356"/>
    <property type="match status" value="1"/>
</dbReference>
<dbReference type="Gene3D" id="1.20.1250.20">
    <property type="entry name" value="MFS general substrate transporter like domains"/>
    <property type="match status" value="2"/>
</dbReference>
<feature type="transmembrane region" description="Helical" evidence="8">
    <location>
        <begin position="481"/>
        <end position="505"/>
    </location>
</feature>
<feature type="transmembrane region" description="Helical" evidence="8">
    <location>
        <begin position="87"/>
        <end position="110"/>
    </location>
</feature>
<name>A0A9P1CPM7_9DINO</name>